<name>A0AAV4ZSS4_9HYPH</name>
<protein>
    <recommendedName>
        <fullName evidence="3">HEPN domain-containing protein</fullName>
    </recommendedName>
</protein>
<dbReference type="AlphaFoldDB" id="A0AAV4ZSS4"/>
<dbReference type="RefSeq" id="WP_238231615.1">
    <property type="nucleotide sequence ID" value="NZ_BPQO01000029.1"/>
</dbReference>
<proteinExistence type="predicted"/>
<reference evidence="1" key="1">
    <citation type="journal article" date="2016" name="Front. Microbiol.">
        <title>Genome Sequence of the Piezophilic, Mesophilic Sulfate-Reducing Bacterium Desulfovibrio indicus J2T.</title>
        <authorList>
            <person name="Cao J."/>
            <person name="Maignien L."/>
            <person name="Shao Z."/>
            <person name="Alain K."/>
            <person name="Jebbar M."/>
        </authorList>
    </citation>
    <scope>NUCLEOTIDE SEQUENCE</scope>
    <source>
        <strain evidence="1">DSM 16372</strain>
    </source>
</reference>
<organism evidence="1 2">
    <name type="scientific">Methylobacterium hispanicum</name>
    <dbReference type="NCBI Taxonomy" id="270350"/>
    <lineage>
        <taxon>Bacteria</taxon>
        <taxon>Pseudomonadati</taxon>
        <taxon>Pseudomonadota</taxon>
        <taxon>Alphaproteobacteria</taxon>
        <taxon>Hyphomicrobiales</taxon>
        <taxon>Methylobacteriaceae</taxon>
        <taxon>Methylobacterium</taxon>
    </lineage>
</organism>
<sequence>MDSAHMVVLGSIACSGLDDAWLQFDHAGPVEATPENVEAARAFVLDRWRERAHENGLPEPADLSSACKFCALFAKALFGGSIDGHYEHLFNRVGGGILDLSEASADVGGMDAPYRTDLEFLASEDLHYSLQTCLPRVRAWVAAFPAAPASAPRP</sequence>
<comment type="caution">
    <text evidence="1">The sequence shown here is derived from an EMBL/GenBank/DDBJ whole genome shotgun (WGS) entry which is preliminary data.</text>
</comment>
<accession>A0AAV4ZSS4</accession>
<dbReference type="Proteomes" id="UP001055247">
    <property type="component" value="Unassembled WGS sequence"/>
</dbReference>
<keyword evidence="2" id="KW-1185">Reference proteome</keyword>
<evidence type="ECO:0008006" key="3">
    <source>
        <dbReference type="Google" id="ProtNLM"/>
    </source>
</evidence>
<dbReference type="EMBL" id="BPQO01000029">
    <property type="protein sequence ID" value="GJD91610.1"/>
    <property type="molecule type" value="Genomic_DNA"/>
</dbReference>
<evidence type="ECO:0000313" key="2">
    <source>
        <dbReference type="Proteomes" id="UP001055247"/>
    </source>
</evidence>
<evidence type="ECO:0000313" key="1">
    <source>
        <dbReference type="EMBL" id="GJD91610.1"/>
    </source>
</evidence>
<gene>
    <name evidence="1" type="ORF">BHAOGJBA_5158</name>
</gene>
<reference evidence="1" key="2">
    <citation type="submission" date="2021-08" db="EMBL/GenBank/DDBJ databases">
        <authorList>
            <person name="Tani A."/>
            <person name="Ola A."/>
            <person name="Ogura Y."/>
            <person name="Katsura K."/>
            <person name="Hayashi T."/>
        </authorList>
    </citation>
    <scope>NUCLEOTIDE SEQUENCE</scope>
    <source>
        <strain evidence="1">DSM 16372</strain>
    </source>
</reference>